<accession>A0A1F6V9F4</accession>
<dbReference type="AlphaFoldDB" id="A0A1F6V9F4"/>
<name>A0A1F6V9F4_9BACT</name>
<dbReference type="EMBL" id="MFTP01000002">
    <property type="protein sequence ID" value="OGI66235.1"/>
    <property type="molecule type" value="Genomic_DNA"/>
</dbReference>
<dbReference type="Proteomes" id="UP000177370">
    <property type="component" value="Unassembled WGS sequence"/>
</dbReference>
<protein>
    <submittedName>
        <fullName evidence="1">Uncharacterized protein</fullName>
    </submittedName>
</protein>
<comment type="caution">
    <text evidence="1">The sequence shown here is derived from an EMBL/GenBank/DDBJ whole genome shotgun (WGS) entry which is preliminary data.</text>
</comment>
<proteinExistence type="predicted"/>
<evidence type="ECO:0000313" key="1">
    <source>
        <dbReference type="EMBL" id="OGI66235.1"/>
    </source>
</evidence>
<reference evidence="1 2" key="1">
    <citation type="journal article" date="2016" name="Nat. Commun.">
        <title>Thousands of microbial genomes shed light on interconnected biogeochemical processes in an aquifer system.</title>
        <authorList>
            <person name="Anantharaman K."/>
            <person name="Brown C.T."/>
            <person name="Hug L.A."/>
            <person name="Sharon I."/>
            <person name="Castelle C.J."/>
            <person name="Probst A.J."/>
            <person name="Thomas B.C."/>
            <person name="Singh A."/>
            <person name="Wilkins M.J."/>
            <person name="Karaoz U."/>
            <person name="Brodie E.L."/>
            <person name="Williams K.H."/>
            <person name="Hubbard S.S."/>
            <person name="Banfield J.F."/>
        </authorList>
    </citation>
    <scope>NUCLEOTIDE SEQUENCE [LARGE SCALE GENOMIC DNA]</scope>
</reference>
<gene>
    <name evidence="1" type="ORF">A2647_00575</name>
</gene>
<sequence length="174" mass="20891">MCYHISMTFFDKIKYRIWHFVYKFFPATQKALLRWGIVHHDNGRQRYHIGWLSPGRTLEELKKHLHNKWGFGNHFVAWTDKDQVLSWRKFADFEDQYHLRVFSDGEIRGHYEFTPEAHPIEHMEERGEREAKVDFQKFLGGFVTEEKYISHLVMDPNAYNPDSEISVDEKGSLI</sequence>
<evidence type="ECO:0000313" key="2">
    <source>
        <dbReference type="Proteomes" id="UP000177370"/>
    </source>
</evidence>
<organism evidence="1 2">
    <name type="scientific">Candidatus Nomurabacteria bacterium RIFCSPHIGHO2_01_FULL_40_24b</name>
    <dbReference type="NCBI Taxonomy" id="1801739"/>
    <lineage>
        <taxon>Bacteria</taxon>
        <taxon>Candidatus Nomuraibacteriota</taxon>
    </lineage>
</organism>